<dbReference type="PROSITE" id="PS01303">
    <property type="entry name" value="BCCT"/>
    <property type="match status" value="1"/>
</dbReference>
<keyword evidence="5 8" id="KW-0812">Transmembrane</keyword>
<comment type="caution">
    <text evidence="9">The sequence shown here is derived from an EMBL/GenBank/DDBJ whole genome shotgun (WGS) entry which is preliminary data.</text>
</comment>
<evidence type="ECO:0000256" key="2">
    <source>
        <dbReference type="ARBA" id="ARBA00005658"/>
    </source>
</evidence>
<feature type="transmembrane region" description="Helical" evidence="8">
    <location>
        <begin position="57"/>
        <end position="76"/>
    </location>
</feature>
<accession>A0ABS2DT12</accession>
<feature type="transmembrane region" description="Helical" evidence="8">
    <location>
        <begin position="406"/>
        <end position="426"/>
    </location>
</feature>
<keyword evidence="4" id="KW-1003">Cell membrane</keyword>
<reference evidence="9 10" key="1">
    <citation type="journal article" date="2021" name="Sci. Rep.">
        <title>The distribution of antibiotic resistance genes in chicken gut microbiota commensals.</title>
        <authorList>
            <person name="Juricova H."/>
            <person name="Matiasovicova J."/>
            <person name="Kubasova T."/>
            <person name="Cejkova D."/>
            <person name="Rychlik I."/>
        </authorList>
    </citation>
    <scope>NUCLEOTIDE SEQUENCE [LARGE SCALE GENOMIC DNA]</scope>
    <source>
        <strain evidence="9 10">An829</strain>
    </source>
</reference>
<feature type="transmembrane region" description="Helical" evidence="8">
    <location>
        <begin position="97"/>
        <end position="117"/>
    </location>
</feature>
<dbReference type="InterPro" id="IPR000060">
    <property type="entry name" value="BCCT_transptr"/>
</dbReference>
<feature type="transmembrane region" description="Helical" evidence="8">
    <location>
        <begin position="480"/>
        <end position="501"/>
    </location>
</feature>
<feature type="transmembrane region" description="Helical" evidence="8">
    <location>
        <begin position="353"/>
        <end position="372"/>
    </location>
</feature>
<evidence type="ECO:0000256" key="5">
    <source>
        <dbReference type="ARBA" id="ARBA00022692"/>
    </source>
</evidence>
<feature type="transmembrane region" description="Helical" evidence="8">
    <location>
        <begin position="148"/>
        <end position="168"/>
    </location>
</feature>
<evidence type="ECO:0000256" key="4">
    <source>
        <dbReference type="ARBA" id="ARBA00022475"/>
    </source>
</evidence>
<sequence length="663" mass="73074">MPSLVGRKTKSGLVIRRTVFWPAVIFILLTVGLACVFPDSMADFFSSVQNFISANLSWFYILAVAIILCAMALIAISRFGSIRLGPDHARPRFSLPVWFAMLFSTGMGIGIMFFGIAEPVMHFLSPPQGDPMTIAAARSALETTFFHWGLHAWAIYASVGLMLAYFGYRHGLPLTFRSALYPLIGNRIYGPIGDAADVFAVTGTVFGMATSLGFGVLQIDSGLTYLFGFEPTTTTQLAMIIGISSIAALSAASGINRGIKLLSEANLALAVLLLLLVFAFGPTAALLKHFVENTGIYLSGIVSKTFTLYAYEPQNTEWLGGWTLQYWGWWISWSPFVGMFIAQISRGRTIREFLAGVLLIPAGFTLFWMTAFGNSAIDLIMSGQGTALAEAVSADVSTALFKFFEYLPFTPVLCAVGMAIVVIFFVTSADSGAFVSDAIASGGARRTPALQRVFWAMLPAVAAAVLLEAGGLQALQTMTLVSALPFAVVLLASLFGLLRWLRYDDMRRQTRQRTVTPAVGVRAPADWRGRLRTIVAYPDEAEVKCWFDDTIAPALEEVAAEFKKASLRTVLVKHEERISLRISYREVPDFLYEVRLRHYESPETTPESDRSEFTRAEVFLREGSRDYDLMGWSREQIINDVLDQYEKHLTFLRAFNAPNEALA</sequence>
<keyword evidence="3" id="KW-0813">Transport</keyword>
<evidence type="ECO:0000256" key="8">
    <source>
        <dbReference type="SAM" id="Phobius"/>
    </source>
</evidence>
<evidence type="ECO:0000313" key="10">
    <source>
        <dbReference type="Proteomes" id="UP000715095"/>
    </source>
</evidence>
<organism evidence="9 10">
    <name type="scientific">Sutterella massiliensis</name>
    <dbReference type="NCBI Taxonomy" id="1816689"/>
    <lineage>
        <taxon>Bacteria</taxon>
        <taxon>Pseudomonadati</taxon>
        <taxon>Pseudomonadota</taxon>
        <taxon>Betaproteobacteria</taxon>
        <taxon>Burkholderiales</taxon>
        <taxon>Sutterellaceae</taxon>
        <taxon>Sutterella</taxon>
    </lineage>
</organism>
<dbReference type="EMBL" id="JACJJC010000011">
    <property type="protein sequence ID" value="MBM6704413.1"/>
    <property type="molecule type" value="Genomic_DNA"/>
</dbReference>
<gene>
    <name evidence="9" type="ORF">H6A60_07945</name>
</gene>
<feature type="transmembrane region" description="Helical" evidence="8">
    <location>
        <begin position="453"/>
        <end position="474"/>
    </location>
</feature>
<comment type="similarity">
    <text evidence="2">Belongs to the BCCT transporter (TC 2.A.15) family.</text>
</comment>
<dbReference type="PANTHER" id="PTHR30047:SF7">
    <property type="entry name" value="HIGH-AFFINITY CHOLINE TRANSPORT PROTEIN"/>
    <property type="match status" value="1"/>
</dbReference>
<dbReference type="InterPro" id="IPR018093">
    <property type="entry name" value="BCCT_CS"/>
</dbReference>
<feature type="transmembrane region" description="Helical" evidence="8">
    <location>
        <begin position="324"/>
        <end position="341"/>
    </location>
</feature>
<feature type="transmembrane region" description="Helical" evidence="8">
    <location>
        <begin position="195"/>
        <end position="217"/>
    </location>
</feature>
<dbReference type="Proteomes" id="UP000715095">
    <property type="component" value="Unassembled WGS sequence"/>
</dbReference>
<keyword evidence="6 8" id="KW-1133">Transmembrane helix</keyword>
<evidence type="ECO:0000256" key="7">
    <source>
        <dbReference type="ARBA" id="ARBA00023136"/>
    </source>
</evidence>
<proteinExistence type="inferred from homology"/>
<evidence type="ECO:0000256" key="1">
    <source>
        <dbReference type="ARBA" id="ARBA00004651"/>
    </source>
</evidence>
<feature type="transmembrane region" description="Helical" evidence="8">
    <location>
        <begin position="20"/>
        <end position="37"/>
    </location>
</feature>
<evidence type="ECO:0000313" key="9">
    <source>
        <dbReference type="EMBL" id="MBM6704413.1"/>
    </source>
</evidence>
<feature type="transmembrane region" description="Helical" evidence="8">
    <location>
        <begin position="267"/>
        <end position="287"/>
    </location>
</feature>
<comment type="subcellular location">
    <subcellularLocation>
        <location evidence="1">Cell membrane</location>
        <topology evidence="1">Multi-pass membrane protein</topology>
    </subcellularLocation>
</comment>
<keyword evidence="7 8" id="KW-0472">Membrane</keyword>
<keyword evidence="10" id="KW-1185">Reference proteome</keyword>
<dbReference type="NCBIfam" id="TIGR00842">
    <property type="entry name" value="bcct"/>
    <property type="match status" value="1"/>
</dbReference>
<evidence type="ECO:0000256" key="6">
    <source>
        <dbReference type="ARBA" id="ARBA00022989"/>
    </source>
</evidence>
<dbReference type="PROSITE" id="PS51257">
    <property type="entry name" value="PROKAR_LIPOPROTEIN"/>
    <property type="match status" value="1"/>
</dbReference>
<name>A0ABS2DT12_9BURK</name>
<feature type="transmembrane region" description="Helical" evidence="8">
    <location>
        <begin position="237"/>
        <end position="255"/>
    </location>
</feature>
<dbReference type="Pfam" id="PF02028">
    <property type="entry name" value="BCCT"/>
    <property type="match status" value="1"/>
</dbReference>
<protein>
    <submittedName>
        <fullName evidence="9">BCCT family transporter</fullName>
    </submittedName>
</protein>
<evidence type="ECO:0000256" key="3">
    <source>
        <dbReference type="ARBA" id="ARBA00022448"/>
    </source>
</evidence>
<dbReference type="PANTHER" id="PTHR30047">
    <property type="entry name" value="HIGH-AFFINITY CHOLINE TRANSPORT PROTEIN-RELATED"/>
    <property type="match status" value="1"/>
</dbReference>